<comment type="caution">
    <text evidence="2">The sequence shown here is derived from an EMBL/GenBank/DDBJ whole genome shotgun (WGS) entry which is preliminary data.</text>
</comment>
<sequence length="59" mass="6708">MGELIDLDAYRRRKQRGLPRLATIRDPDKANGPRPAENPRPRFPKLPEPPDDPDPPEPA</sequence>
<keyword evidence="3" id="KW-1185">Reference proteome</keyword>
<gene>
    <name evidence="2" type="ORF">CKO21_16075</name>
</gene>
<reference evidence="2" key="1">
    <citation type="submission" date="2017-08" db="EMBL/GenBank/DDBJ databases">
        <authorList>
            <person name="Imhoff J.F."/>
            <person name="Rahn T."/>
            <person name="Kuenzel S."/>
            <person name="Neulinger S.C."/>
        </authorList>
    </citation>
    <scope>NUCLEOTIDE SEQUENCE</scope>
    <source>
        <strain evidence="2">DSM 9154</strain>
    </source>
</reference>
<organism evidence="2 3">
    <name type="scientific">Rhodovibrio salinarum</name>
    <dbReference type="NCBI Taxonomy" id="1087"/>
    <lineage>
        <taxon>Bacteria</taxon>
        <taxon>Pseudomonadati</taxon>
        <taxon>Pseudomonadota</taxon>
        <taxon>Alphaproteobacteria</taxon>
        <taxon>Rhodospirillales</taxon>
        <taxon>Rhodovibrionaceae</taxon>
        <taxon>Rhodovibrio</taxon>
    </lineage>
</organism>
<protein>
    <submittedName>
        <fullName evidence="2">Uncharacterized protein</fullName>
    </submittedName>
</protein>
<evidence type="ECO:0000313" key="3">
    <source>
        <dbReference type="Proteomes" id="UP000778970"/>
    </source>
</evidence>
<dbReference type="EMBL" id="NRRE01000030">
    <property type="protein sequence ID" value="MBK1698763.1"/>
    <property type="molecule type" value="Genomic_DNA"/>
</dbReference>
<accession>A0A934QKV0</accession>
<dbReference type="AlphaFoldDB" id="A0A934QKV0"/>
<dbReference type="RefSeq" id="WP_027288010.1">
    <property type="nucleotide sequence ID" value="NZ_NRRE01000030.1"/>
</dbReference>
<feature type="region of interest" description="Disordered" evidence="1">
    <location>
        <begin position="1"/>
        <end position="59"/>
    </location>
</feature>
<proteinExistence type="predicted"/>
<feature type="compositionally biased region" description="Acidic residues" evidence="1">
    <location>
        <begin position="49"/>
        <end position="59"/>
    </location>
</feature>
<name>A0A934QKV0_9PROT</name>
<evidence type="ECO:0000256" key="1">
    <source>
        <dbReference type="SAM" id="MobiDB-lite"/>
    </source>
</evidence>
<reference evidence="2" key="2">
    <citation type="journal article" date="2020" name="Microorganisms">
        <title>Osmotic Adaptation and Compatible Solute Biosynthesis of Phototrophic Bacteria as Revealed from Genome Analyses.</title>
        <authorList>
            <person name="Imhoff J.F."/>
            <person name="Rahn T."/>
            <person name="Kunzel S."/>
            <person name="Keller A."/>
            <person name="Neulinger S.C."/>
        </authorList>
    </citation>
    <scope>NUCLEOTIDE SEQUENCE</scope>
    <source>
        <strain evidence="2">DSM 9154</strain>
    </source>
</reference>
<evidence type="ECO:0000313" key="2">
    <source>
        <dbReference type="EMBL" id="MBK1698763.1"/>
    </source>
</evidence>
<dbReference type="Proteomes" id="UP000778970">
    <property type="component" value="Unassembled WGS sequence"/>
</dbReference>